<dbReference type="eggNOG" id="ENOG502QSCW">
    <property type="taxonomic scope" value="Eukaryota"/>
</dbReference>
<dbReference type="Pfam" id="PF00331">
    <property type="entry name" value="Glyco_hydro_10"/>
    <property type="match status" value="1"/>
</dbReference>
<protein>
    <recommendedName>
        <fullName evidence="9">GH10 domain-containing protein</fullName>
    </recommendedName>
</protein>
<dbReference type="InterPro" id="IPR008979">
    <property type="entry name" value="Galactose-bd-like_sf"/>
</dbReference>
<dbReference type="SMART" id="SM00633">
    <property type="entry name" value="Glyco_10"/>
    <property type="match status" value="1"/>
</dbReference>
<dbReference type="Gene3D" id="2.60.120.260">
    <property type="entry name" value="Galactose-binding domain-like"/>
    <property type="match status" value="1"/>
</dbReference>
<dbReference type="PROSITE" id="PS00591">
    <property type="entry name" value="GH10_1"/>
    <property type="match status" value="1"/>
</dbReference>
<dbReference type="InterPro" id="IPR031158">
    <property type="entry name" value="GH10_AS"/>
</dbReference>
<evidence type="ECO:0000256" key="7">
    <source>
        <dbReference type="PROSITE-ProRule" id="PRU10061"/>
    </source>
</evidence>
<sequence>MKNIGGRHNLLLLLSTFFFGGFEVLNAVPYDYTASAECLANPHKPQYGGGVIVNPELNEGLKGWSSFGDAKIQHRESKGNKFIVALGRNQQHASVSQKVSLQSGKLYTFSAWIQASKGGVPVTAMFKTGSGTYMRAGSIVAESNCWSMLKGGFPASASGPAELYFESKDTSVEIWVDSISLQPFTEEEWKSHQDQSIAKIRKSNVKIQAVDKQGKPLANAKISIQQKSPTFPFGCSLTKYVLKNTAYQNWFLSRFTVATFGDEMKWYSTENTQGHEDYSMADAMLQFTKQHNIAVRGHNVFWDDPFYQLGWVKSLSPQQLASATQKRLNSVMNKYKGQLIGWDVVNENLHFNFFESKMGANASALFYNWAIRADAATTLFLNEYNTIEESADEATTPAKYLRKLKEMRTFPGNERGRFAIGLESHFTTPNIPYIRSSIDTLAAAGVPIWITELDVANGPKQTLYLEQILRETYAHPHIQGIVLWAGPTEKGCYRMCLTDNINFKNLPNGDVVDKLIHEWGLKGLVSGTTDAKGFFEASLSHGDYEVSITHPTSKSSSLVQRLNVKPTASSQKPLFLKFSS</sequence>
<evidence type="ECO:0000256" key="3">
    <source>
        <dbReference type="ARBA" id="ARBA00022801"/>
    </source>
</evidence>
<evidence type="ECO:0000256" key="6">
    <source>
        <dbReference type="ARBA" id="ARBA00023326"/>
    </source>
</evidence>
<proteinExistence type="inferred from homology"/>
<accession>A0A251MY22</accession>
<comment type="similarity">
    <text evidence="1">Belongs to the glycosyl hydrolase 10 (cellulase F) family.</text>
</comment>
<feature type="active site" description="Nucleophile" evidence="7">
    <location>
        <position position="452"/>
    </location>
</feature>
<evidence type="ECO:0000259" key="9">
    <source>
        <dbReference type="PROSITE" id="PS51760"/>
    </source>
</evidence>
<dbReference type="EMBL" id="CM007658">
    <property type="protein sequence ID" value="ONH91943.1"/>
    <property type="molecule type" value="Genomic_DNA"/>
</dbReference>
<dbReference type="GO" id="GO:0045493">
    <property type="term" value="P:xylan catabolic process"/>
    <property type="evidence" value="ECO:0000318"/>
    <property type="project" value="GO_Central"/>
</dbReference>
<dbReference type="Proteomes" id="UP000006882">
    <property type="component" value="Chromosome G8"/>
</dbReference>
<reference evidence="10 11" key="1">
    <citation type="journal article" date="2013" name="Nat. Genet.">
        <title>The high-quality draft genome of peach (Prunus persica) identifies unique patterns of genetic diversity, domestication and genome evolution.</title>
        <authorList>
            <consortium name="International Peach Genome Initiative"/>
            <person name="Verde I."/>
            <person name="Abbott A.G."/>
            <person name="Scalabrin S."/>
            <person name="Jung S."/>
            <person name="Shu S."/>
            <person name="Marroni F."/>
            <person name="Zhebentyayeva T."/>
            <person name="Dettori M.T."/>
            <person name="Grimwood J."/>
            <person name="Cattonaro F."/>
            <person name="Zuccolo A."/>
            <person name="Rossini L."/>
            <person name="Jenkins J."/>
            <person name="Vendramin E."/>
            <person name="Meisel L.A."/>
            <person name="Decroocq V."/>
            <person name="Sosinski B."/>
            <person name="Prochnik S."/>
            <person name="Mitros T."/>
            <person name="Policriti A."/>
            <person name="Cipriani G."/>
            <person name="Dondini L."/>
            <person name="Ficklin S."/>
            <person name="Goodstein D.M."/>
            <person name="Xuan P."/>
            <person name="Del Fabbro C."/>
            <person name="Aramini V."/>
            <person name="Copetti D."/>
            <person name="Gonzalez S."/>
            <person name="Horner D.S."/>
            <person name="Falchi R."/>
            <person name="Lucas S."/>
            <person name="Mica E."/>
            <person name="Maldonado J."/>
            <person name="Lazzari B."/>
            <person name="Bielenberg D."/>
            <person name="Pirona R."/>
            <person name="Miculan M."/>
            <person name="Barakat A."/>
            <person name="Testolin R."/>
            <person name="Stella A."/>
            <person name="Tartarini S."/>
            <person name="Tonutti P."/>
            <person name="Arus P."/>
            <person name="Orellana A."/>
            <person name="Wells C."/>
            <person name="Main D."/>
            <person name="Vizzotto G."/>
            <person name="Silva H."/>
            <person name="Salamini F."/>
            <person name="Schmutz J."/>
            <person name="Morgante M."/>
            <person name="Rokhsar D.S."/>
        </authorList>
    </citation>
    <scope>NUCLEOTIDE SEQUENCE [LARGE SCALE GENOMIC DNA]</scope>
    <source>
        <strain evidence="11">cv. Nemared</strain>
    </source>
</reference>
<dbReference type="STRING" id="3760.A0A251MY22"/>
<keyword evidence="3" id="KW-0378">Hydrolase</keyword>
<keyword evidence="6" id="KW-0624">Polysaccharide degradation</keyword>
<feature type="signal peptide" evidence="8">
    <location>
        <begin position="1"/>
        <end position="27"/>
    </location>
</feature>
<feature type="domain" description="GH10" evidence="9">
    <location>
        <begin position="218"/>
        <end position="515"/>
    </location>
</feature>
<dbReference type="PANTHER" id="PTHR31490:SF2">
    <property type="entry name" value="GLYCOSYL HYDROLASE FAMILY 10 PROTEIN"/>
    <property type="match status" value="1"/>
</dbReference>
<keyword evidence="5" id="KW-0326">Glycosidase</keyword>
<evidence type="ECO:0000256" key="8">
    <source>
        <dbReference type="SAM" id="SignalP"/>
    </source>
</evidence>
<evidence type="ECO:0000256" key="5">
    <source>
        <dbReference type="ARBA" id="ARBA00023295"/>
    </source>
</evidence>
<dbReference type="InterPro" id="IPR003305">
    <property type="entry name" value="CenC_carb-bd"/>
</dbReference>
<dbReference type="InterPro" id="IPR017853">
    <property type="entry name" value="GH"/>
</dbReference>
<keyword evidence="4" id="KW-0119">Carbohydrate metabolism</keyword>
<keyword evidence="2" id="KW-0677">Repeat</keyword>
<dbReference type="Pfam" id="PF02018">
    <property type="entry name" value="CBM_4_9"/>
    <property type="match status" value="1"/>
</dbReference>
<dbReference type="PANTHER" id="PTHR31490">
    <property type="entry name" value="GLYCOSYL HYDROLASE"/>
    <property type="match status" value="1"/>
</dbReference>
<dbReference type="GO" id="GO:0031176">
    <property type="term" value="F:endo-1,4-beta-xylanase activity"/>
    <property type="evidence" value="ECO:0000318"/>
    <property type="project" value="GO_Central"/>
</dbReference>
<evidence type="ECO:0000256" key="1">
    <source>
        <dbReference type="ARBA" id="ARBA00007495"/>
    </source>
</evidence>
<dbReference type="AlphaFoldDB" id="A0A251MY22"/>
<evidence type="ECO:0000313" key="11">
    <source>
        <dbReference type="Proteomes" id="UP000006882"/>
    </source>
</evidence>
<gene>
    <name evidence="10" type="ORF">PRUPE_8G145300</name>
</gene>
<keyword evidence="8" id="KW-0732">Signal</keyword>
<dbReference type="SUPFAM" id="SSF51445">
    <property type="entry name" value="(Trans)glycosidases"/>
    <property type="match status" value="1"/>
</dbReference>
<name>A0A251MY22_PRUPE</name>
<dbReference type="InterPro" id="IPR044846">
    <property type="entry name" value="GH10"/>
</dbReference>
<dbReference type="InterPro" id="IPR001000">
    <property type="entry name" value="GH10_dom"/>
</dbReference>
<dbReference type="SUPFAM" id="SSF49785">
    <property type="entry name" value="Galactose-binding domain-like"/>
    <property type="match status" value="1"/>
</dbReference>
<keyword evidence="11" id="KW-1185">Reference proteome</keyword>
<evidence type="ECO:0000256" key="2">
    <source>
        <dbReference type="ARBA" id="ARBA00022737"/>
    </source>
</evidence>
<evidence type="ECO:0000256" key="4">
    <source>
        <dbReference type="ARBA" id="ARBA00023277"/>
    </source>
</evidence>
<feature type="chain" id="PRO_5013213529" description="GH10 domain-containing protein" evidence="8">
    <location>
        <begin position="28"/>
        <end position="580"/>
    </location>
</feature>
<dbReference type="PROSITE" id="PS51760">
    <property type="entry name" value="GH10_2"/>
    <property type="match status" value="1"/>
</dbReference>
<organism evidence="10 11">
    <name type="scientific">Prunus persica</name>
    <name type="common">Peach</name>
    <name type="synonym">Amygdalus persica</name>
    <dbReference type="NCBI Taxonomy" id="3760"/>
    <lineage>
        <taxon>Eukaryota</taxon>
        <taxon>Viridiplantae</taxon>
        <taxon>Streptophyta</taxon>
        <taxon>Embryophyta</taxon>
        <taxon>Tracheophyta</taxon>
        <taxon>Spermatophyta</taxon>
        <taxon>Magnoliopsida</taxon>
        <taxon>eudicotyledons</taxon>
        <taxon>Gunneridae</taxon>
        <taxon>Pentapetalae</taxon>
        <taxon>rosids</taxon>
        <taxon>fabids</taxon>
        <taxon>Rosales</taxon>
        <taxon>Rosaceae</taxon>
        <taxon>Amygdaloideae</taxon>
        <taxon>Amygdaleae</taxon>
        <taxon>Prunus</taxon>
    </lineage>
</organism>
<dbReference type="Gene3D" id="3.20.20.80">
    <property type="entry name" value="Glycosidases"/>
    <property type="match status" value="1"/>
</dbReference>
<evidence type="ECO:0000313" key="10">
    <source>
        <dbReference type="EMBL" id="ONH91943.1"/>
    </source>
</evidence>
<dbReference type="Gramene" id="ONH91943">
    <property type="protein sequence ID" value="ONH91943"/>
    <property type="gene ID" value="PRUPE_8G145300"/>
</dbReference>